<dbReference type="Pfam" id="PF00023">
    <property type="entry name" value="Ank"/>
    <property type="match status" value="1"/>
</dbReference>
<evidence type="ECO:0000313" key="5">
    <source>
        <dbReference type="EMBL" id="AXH11453.1"/>
    </source>
</evidence>
<name>A0AAX2A568_9BACT</name>
<dbReference type="Proteomes" id="UP000289193">
    <property type="component" value="Unassembled WGS sequence"/>
</dbReference>
<evidence type="ECO:0000256" key="3">
    <source>
        <dbReference type="PROSITE-ProRule" id="PRU00023"/>
    </source>
</evidence>
<sequence length="637" mass="73766">MIGKLFKKTADDLIEEIKSKNFNESKADSILEHININHTNQNLQNFLHIATLENKPKAVKWLLKNKINVREVDGEGQTALLIASKYNYIECIEELIKYDVDVNRVDYDRTSAIEYIIENNLVDIYKKIKHKVTDVNKKNHQGLTLLQVAIKNKSIEIVEDLLDNPNLENKHQILFYNETFLDEEIFKLLIPRFDKFSTVDEHQRNALFYIVENGVKSKKLFAPFTQIVDIDHVDEKGNNILLHLLSIVLEKEKNIQNDLVEDFNEAQEELENLIQMIPLVANSGINFETCNYANETAISLPVRYKSIRVLNLLLDCEIDINIKNRDRQTALSQSIIRDSSYMEINHVLIDFGADPNIKDKENVTAIEKLIEAILTVKSDKKPRFSEISSDTDYITLLEAVLQNTNANLTMLNSKREPYFFEALRYGNFDLIKLLIKHGADVNQTDMEGIHILYKYMEEGLKEENEIKKKKYYENLGTILLLGANVNATDSFGGVVLHKAILNLDINVVRILMKNGANLKAVDNKGRHMLHNSVWKNDLKMFKYIYAHCQEQLNKPDKFGVLPINYAAFLGYSKIVSEMIQLEAHINNPHKKTKYILTFLKKFHDNLPKLLEETKDRLKKEKVTKLIENMKKEFEVID</sequence>
<evidence type="ECO:0000256" key="1">
    <source>
        <dbReference type="ARBA" id="ARBA00022737"/>
    </source>
</evidence>
<dbReference type="EMBL" id="PDKM01000006">
    <property type="protein sequence ID" value="RXK09362.1"/>
    <property type="molecule type" value="Genomic_DNA"/>
</dbReference>
<evidence type="ECO:0000313" key="7">
    <source>
        <dbReference type="Proteomes" id="UP000253850"/>
    </source>
</evidence>
<dbReference type="PRINTS" id="PR01415">
    <property type="entry name" value="ANKYRIN"/>
</dbReference>
<feature type="repeat" description="ANK" evidence="3">
    <location>
        <begin position="75"/>
        <end position="107"/>
    </location>
</feature>
<feature type="repeat" description="ANK" evidence="3">
    <location>
        <begin position="422"/>
        <end position="446"/>
    </location>
</feature>
<dbReference type="RefSeq" id="WP_114838329.1">
    <property type="nucleotide sequence ID" value="NZ_CP031217.1"/>
</dbReference>
<evidence type="ECO:0000256" key="4">
    <source>
        <dbReference type="SAM" id="Coils"/>
    </source>
</evidence>
<dbReference type="Gene3D" id="1.25.40.20">
    <property type="entry name" value="Ankyrin repeat-containing domain"/>
    <property type="match status" value="3"/>
</dbReference>
<feature type="repeat" description="ANK" evidence="3">
    <location>
        <begin position="491"/>
        <end position="523"/>
    </location>
</feature>
<gene>
    <name evidence="5" type="ORF">ABIV_0432</name>
    <name evidence="6" type="ORF">CRV05_10560</name>
</gene>
<evidence type="ECO:0000313" key="8">
    <source>
        <dbReference type="Proteomes" id="UP000289193"/>
    </source>
</evidence>
<dbReference type="PROSITE" id="PS50088">
    <property type="entry name" value="ANK_REPEAT"/>
    <property type="match status" value="3"/>
</dbReference>
<keyword evidence="1" id="KW-0677">Repeat</keyword>
<keyword evidence="8" id="KW-1185">Reference proteome</keyword>
<organism evidence="6 8">
    <name type="scientific">Halarcobacter bivalviorum</name>
    <dbReference type="NCBI Taxonomy" id="663364"/>
    <lineage>
        <taxon>Bacteria</taxon>
        <taxon>Pseudomonadati</taxon>
        <taxon>Campylobacterota</taxon>
        <taxon>Epsilonproteobacteria</taxon>
        <taxon>Campylobacterales</taxon>
        <taxon>Arcobacteraceae</taxon>
        <taxon>Halarcobacter</taxon>
    </lineage>
</organism>
<keyword evidence="4" id="KW-0175">Coiled coil</keyword>
<dbReference type="Proteomes" id="UP000253850">
    <property type="component" value="Chromosome"/>
</dbReference>
<protein>
    <submittedName>
        <fullName evidence="5">Ankyrin domain-containing protein</fullName>
    </submittedName>
</protein>
<evidence type="ECO:0000313" key="6">
    <source>
        <dbReference type="EMBL" id="RXK09362.1"/>
    </source>
</evidence>
<dbReference type="AlphaFoldDB" id="A0AAX2A568"/>
<dbReference type="PROSITE" id="PS50297">
    <property type="entry name" value="ANK_REP_REGION"/>
    <property type="match status" value="3"/>
</dbReference>
<dbReference type="PANTHER" id="PTHR24198:SF165">
    <property type="entry name" value="ANKYRIN REPEAT-CONTAINING PROTEIN-RELATED"/>
    <property type="match status" value="1"/>
</dbReference>
<dbReference type="EMBL" id="CP031217">
    <property type="protein sequence ID" value="AXH11453.1"/>
    <property type="molecule type" value="Genomic_DNA"/>
</dbReference>
<keyword evidence="2 3" id="KW-0040">ANK repeat</keyword>
<reference evidence="6 8" key="1">
    <citation type="submission" date="2017-10" db="EMBL/GenBank/DDBJ databases">
        <title>Genomics of the genus Arcobacter.</title>
        <authorList>
            <person name="Perez-Cataluna A."/>
            <person name="Figueras M.J."/>
        </authorList>
    </citation>
    <scope>NUCLEOTIDE SEQUENCE [LARGE SCALE GENOMIC DNA]</scope>
    <source>
        <strain evidence="6 8">CECT 7835</strain>
    </source>
</reference>
<reference evidence="5 7" key="2">
    <citation type="submission" date="2018-07" db="EMBL/GenBank/DDBJ databases">
        <title>Complete genome of the Arcobacter bivalviorum type strain LMG 26154.</title>
        <authorList>
            <person name="Miller W.G."/>
            <person name="Yee E."/>
            <person name="Bono J.L."/>
        </authorList>
    </citation>
    <scope>NUCLEOTIDE SEQUENCE [LARGE SCALE GENOMIC DNA]</scope>
    <source>
        <strain evidence="5 7">LMG 26154</strain>
    </source>
</reference>
<evidence type="ECO:0000256" key="2">
    <source>
        <dbReference type="ARBA" id="ARBA00023043"/>
    </source>
</evidence>
<feature type="coiled-coil region" evidence="4">
    <location>
        <begin position="249"/>
        <end position="276"/>
    </location>
</feature>
<dbReference type="InterPro" id="IPR002110">
    <property type="entry name" value="Ankyrin_rpt"/>
</dbReference>
<dbReference type="KEGG" id="hbv:ABIV_0432"/>
<dbReference type="PANTHER" id="PTHR24198">
    <property type="entry name" value="ANKYRIN REPEAT AND PROTEIN KINASE DOMAIN-CONTAINING PROTEIN"/>
    <property type="match status" value="1"/>
</dbReference>
<dbReference type="SMART" id="SM00248">
    <property type="entry name" value="ANK"/>
    <property type="match status" value="10"/>
</dbReference>
<proteinExistence type="predicted"/>
<dbReference type="SUPFAM" id="SSF48403">
    <property type="entry name" value="Ankyrin repeat"/>
    <property type="match status" value="2"/>
</dbReference>
<accession>A0AAX2A568</accession>
<dbReference type="InterPro" id="IPR036770">
    <property type="entry name" value="Ankyrin_rpt-contain_sf"/>
</dbReference>
<dbReference type="Pfam" id="PF12796">
    <property type="entry name" value="Ank_2"/>
    <property type="match status" value="2"/>
</dbReference>